<dbReference type="EMBL" id="JAVRHU010000001">
    <property type="protein sequence ID" value="MDT0621070.1"/>
    <property type="molecule type" value="Genomic_DNA"/>
</dbReference>
<protein>
    <submittedName>
        <fullName evidence="2">Phosphatase PAP2 family protein</fullName>
    </submittedName>
</protein>
<organism evidence="2 3">
    <name type="scientific">Croceitalea vernalis</name>
    <dbReference type="NCBI Taxonomy" id="3075599"/>
    <lineage>
        <taxon>Bacteria</taxon>
        <taxon>Pseudomonadati</taxon>
        <taxon>Bacteroidota</taxon>
        <taxon>Flavobacteriia</taxon>
        <taxon>Flavobacteriales</taxon>
        <taxon>Flavobacteriaceae</taxon>
        <taxon>Croceitalea</taxon>
    </lineage>
</organism>
<evidence type="ECO:0000313" key="3">
    <source>
        <dbReference type="Proteomes" id="UP001250662"/>
    </source>
</evidence>
<feature type="domain" description="Phosphatidic acid phosphatase type 2/haloperoxidase" evidence="1">
    <location>
        <begin position="183"/>
        <end position="274"/>
    </location>
</feature>
<evidence type="ECO:0000313" key="2">
    <source>
        <dbReference type="EMBL" id="MDT0621070.1"/>
    </source>
</evidence>
<sequence>MKKIILFFVLIQTSLCVSQELHQLEPASHHYASLKALSALPNEKRAELDSMRFPESSYNPVALLYTLASPIYLTDNQVDGFKNLLKFPANSSEQTQAELNFLLEWQKKRTKEQEYRTSKVLAPIGYWPHIDVMKDHKSYEANIDDLLFEGREVMGAKVTHKNYPATTKLLKGITNDMRLMEFTIKYHLLRPRPYELEPKLEPLQIMGSPSFASGHTLWAYLHAFTWSELIPSKRAAFLALAYEIGESREIMGIHYPSDDEASRILAHAMLTKMWSNTDFASDLKAAQLEWRQ</sequence>
<proteinExistence type="predicted"/>
<dbReference type="Pfam" id="PF01569">
    <property type="entry name" value="PAP2"/>
    <property type="match status" value="1"/>
</dbReference>
<dbReference type="SUPFAM" id="SSF48317">
    <property type="entry name" value="Acid phosphatase/Vanadium-dependent haloperoxidase"/>
    <property type="match status" value="1"/>
</dbReference>
<name>A0ABU3BG00_9FLAO</name>
<dbReference type="Proteomes" id="UP001250662">
    <property type="component" value="Unassembled WGS sequence"/>
</dbReference>
<evidence type="ECO:0000259" key="1">
    <source>
        <dbReference type="Pfam" id="PF01569"/>
    </source>
</evidence>
<gene>
    <name evidence="2" type="ORF">RM520_05515</name>
</gene>
<accession>A0ABU3BG00</accession>
<reference evidence="2 3" key="1">
    <citation type="submission" date="2023-09" db="EMBL/GenBank/DDBJ databases">
        <authorList>
            <person name="Rey-Velasco X."/>
        </authorList>
    </citation>
    <scope>NUCLEOTIDE SEQUENCE [LARGE SCALE GENOMIC DNA]</scope>
    <source>
        <strain evidence="2 3">P007</strain>
    </source>
</reference>
<dbReference type="RefSeq" id="WP_311387253.1">
    <property type="nucleotide sequence ID" value="NZ_JAVRHU010000001.1"/>
</dbReference>
<dbReference type="InterPro" id="IPR000326">
    <property type="entry name" value="PAP2/HPO"/>
</dbReference>
<dbReference type="Gene3D" id="1.20.144.10">
    <property type="entry name" value="Phosphatidic acid phosphatase type 2/haloperoxidase"/>
    <property type="match status" value="1"/>
</dbReference>
<keyword evidence="3" id="KW-1185">Reference proteome</keyword>
<comment type="caution">
    <text evidence="2">The sequence shown here is derived from an EMBL/GenBank/DDBJ whole genome shotgun (WGS) entry which is preliminary data.</text>
</comment>
<dbReference type="InterPro" id="IPR036938">
    <property type="entry name" value="PAP2/HPO_sf"/>
</dbReference>